<dbReference type="STRING" id="1447883.A0A2B7Z0N6"/>
<protein>
    <submittedName>
        <fullName evidence="2">Uncharacterized protein</fullName>
    </submittedName>
</protein>
<sequence length="437" mass="48715">MAQTSPEETPGSSLTVGLEVESFAALRSRTFSFTPADSLAELLAMRVRTLPLYGPDGNGAAIEVVDNSGQPPSGGLQLDYGSWNFTEDPVVQATHPEWFIQFYETQPIEIISPTYWFTTYFWEQDIQKMFSSGTYQYNAIWANDIRLFHEFNGSTRFHVHIGNGTGVGSQFPFETVRNLAMILLVYEPELDRLLLRNKYSNSRVVPPRIISPKECPHFRPPNVPHEAPRSALATHLLNTCPNINSVINAMNPPIASTLGPNARDYFKYNFTSLLDSLNAPPVPDGQSPQDGDATPTPPSYRPKRKAPTIQFRHQNDTMDGDVFVHSIRFLSSLVYFAGEIDLESLREFLGLNTNMGGNGLSSFQQNSTSNNNNNNTNNRNSTYSMLSGATSASGHLYGIYPLGSLDRLLSALEFSGVPIDHETSRFWRRRAQSFPNS</sequence>
<accession>A0A2B7Z0N6</accession>
<dbReference type="AlphaFoldDB" id="A0A2B7Z0N6"/>
<reference evidence="2 3" key="1">
    <citation type="submission" date="2017-10" db="EMBL/GenBank/DDBJ databases">
        <title>Comparative genomics in systemic dimorphic fungi from Ajellomycetaceae.</title>
        <authorList>
            <person name="Munoz J.F."/>
            <person name="Mcewen J.G."/>
            <person name="Clay O.K."/>
            <person name="Cuomo C.A."/>
        </authorList>
    </citation>
    <scope>NUCLEOTIDE SEQUENCE [LARGE SCALE GENOMIC DNA]</scope>
    <source>
        <strain evidence="2 3">UAMH7299</strain>
    </source>
</reference>
<dbReference type="Proteomes" id="UP000224634">
    <property type="component" value="Unassembled WGS sequence"/>
</dbReference>
<keyword evidence="3" id="KW-1185">Reference proteome</keyword>
<gene>
    <name evidence="2" type="ORF">AJ80_01587</name>
</gene>
<feature type="compositionally biased region" description="Low complexity" evidence="1">
    <location>
        <begin position="366"/>
        <end position="380"/>
    </location>
</feature>
<comment type="caution">
    <text evidence="2">The sequence shown here is derived from an EMBL/GenBank/DDBJ whole genome shotgun (WGS) entry which is preliminary data.</text>
</comment>
<evidence type="ECO:0000256" key="1">
    <source>
        <dbReference type="SAM" id="MobiDB-lite"/>
    </source>
</evidence>
<evidence type="ECO:0000313" key="3">
    <source>
        <dbReference type="Proteomes" id="UP000224634"/>
    </source>
</evidence>
<dbReference type="EMBL" id="PDNA01000014">
    <property type="protein sequence ID" value="PGH26642.1"/>
    <property type="molecule type" value="Genomic_DNA"/>
</dbReference>
<feature type="region of interest" description="Disordered" evidence="1">
    <location>
        <begin position="360"/>
        <end position="380"/>
    </location>
</feature>
<dbReference type="OrthoDB" id="412402at2759"/>
<feature type="region of interest" description="Disordered" evidence="1">
    <location>
        <begin position="277"/>
        <end position="308"/>
    </location>
</feature>
<proteinExistence type="predicted"/>
<evidence type="ECO:0000313" key="2">
    <source>
        <dbReference type="EMBL" id="PGH26642.1"/>
    </source>
</evidence>
<name>A0A2B7Z0N6_POLH7</name>
<organism evidence="2 3">
    <name type="scientific">Polytolypa hystricis (strain UAMH7299)</name>
    <dbReference type="NCBI Taxonomy" id="1447883"/>
    <lineage>
        <taxon>Eukaryota</taxon>
        <taxon>Fungi</taxon>
        <taxon>Dikarya</taxon>
        <taxon>Ascomycota</taxon>
        <taxon>Pezizomycotina</taxon>
        <taxon>Eurotiomycetes</taxon>
        <taxon>Eurotiomycetidae</taxon>
        <taxon>Onygenales</taxon>
        <taxon>Onygenales incertae sedis</taxon>
        <taxon>Polytolypa</taxon>
    </lineage>
</organism>